<reference evidence="10 11" key="1">
    <citation type="submission" date="2016-03" db="EMBL/GenBank/DDBJ databases">
        <title>Genome sequence of Variovorax paradoxus KB5.</title>
        <authorList>
            <person name="Jeong H."/>
            <person name="Hong C.E."/>
            <person name="Jo S.H."/>
            <person name="Park J.M."/>
        </authorList>
    </citation>
    <scope>NUCLEOTIDE SEQUENCE [LARGE SCALE GENOMIC DNA]</scope>
    <source>
        <strain evidence="10 11">KB5</strain>
    </source>
</reference>
<evidence type="ECO:0000256" key="3">
    <source>
        <dbReference type="ARBA" id="ARBA00011643"/>
    </source>
</evidence>
<evidence type="ECO:0000256" key="1">
    <source>
        <dbReference type="ARBA" id="ARBA00001342"/>
    </source>
</evidence>
<dbReference type="PANTHER" id="PTHR33254:SF16">
    <property type="entry name" value="BLR3842 PROTEIN"/>
    <property type="match status" value="1"/>
</dbReference>
<comment type="subunit">
    <text evidence="3">Homohexamer.</text>
</comment>
<dbReference type="InterPro" id="IPR005493">
    <property type="entry name" value="RraA/RraA-like"/>
</dbReference>
<keyword evidence="5 9" id="KW-0479">Metal-binding</keyword>
<keyword evidence="6 9" id="KW-0460">Magnesium</keyword>
<name>A0AA91DKL5_VARPD</name>
<feature type="binding site" evidence="9">
    <location>
        <position position="125"/>
    </location>
    <ligand>
        <name>substrate</name>
    </ligand>
</feature>
<dbReference type="EC" id="4.1.3.17" evidence="4"/>
<dbReference type="GO" id="GO:0072329">
    <property type="term" value="P:monocarboxylic acid catabolic process"/>
    <property type="evidence" value="ECO:0007669"/>
    <property type="project" value="UniProtKB-ARBA"/>
</dbReference>
<dbReference type="GO" id="GO:0042537">
    <property type="term" value="P:benzene-containing compound metabolic process"/>
    <property type="evidence" value="ECO:0007669"/>
    <property type="project" value="UniProtKB-ARBA"/>
</dbReference>
<dbReference type="NCBIfam" id="TIGR02798">
    <property type="entry name" value="ligK_PcmE"/>
    <property type="match status" value="1"/>
</dbReference>
<protein>
    <recommendedName>
        <fullName evidence="4">4-hydroxy-4-methyl-2-oxoglutarate aldolase</fullName>
        <ecNumber evidence="4">4.1.3.17</ecNumber>
    </recommendedName>
</protein>
<evidence type="ECO:0000256" key="2">
    <source>
        <dbReference type="ARBA" id="ARBA00001946"/>
    </source>
</evidence>
<evidence type="ECO:0000256" key="7">
    <source>
        <dbReference type="ARBA" id="ARBA00023239"/>
    </source>
</evidence>
<dbReference type="Gene3D" id="3.50.30.40">
    <property type="entry name" value="Ribonuclease E inhibitor RraA/RraA-like"/>
    <property type="match status" value="1"/>
</dbReference>
<comment type="similarity">
    <text evidence="8">Belongs to the LigK/PcmE family.</text>
</comment>
<dbReference type="GO" id="GO:0019336">
    <property type="term" value="P:phenol-containing compound catabolic process"/>
    <property type="evidence" value="ECO:0007669"/>
    <property type="project" value="UniProtKB-ARBA"/>
</dbReference>
<keyword evidence="7" id="KW-0456">Lyase</keyword>
<dbReference type="GO" id="GO:0046872">
    <property type="term" value="F:metal ion binding"/>
    <property type="evidence" value="ECO:0007669"/>
    <property type="project" value="UniProtKB-KW"/>
</dbReference>
<dbReference type="EMBL" id="LVHG01000059">
    <property type="protein sequence ID" value="OAK60856.1"/>
    <property type="molecule type" value="Genomic_DNA"/>
</dbReference>
<evidence type="ECO:0000256" key="5">
    <source>
        <dbReference type="ARBA" id="ARBA00022723"/>
    </source>
</evidence>
<dbReference type="InterPro" id="IPR014165">
    <property type="entry name" value="LigK_PcmE"/>
</dbReference>
<evidence type="ECO:0000256" key="8">
    <source>
        <dbReference type="ARBA" id="ARBA00061585"/>
    </source>
</evidence>
<comment type="caution">
    <text evidence="10">The sequence shown here is derived from an EMBL/GenBank/DDBJ whole genome shotgun (WGS) entry which is preliminary data.</text>
</comment>
<feature type="binding site" evidence="9">
    <location>
        <begin position="103"/>
        <end position="106"/>
    </location>
    <ligand>
        <name>substrate</name>
    </ligand>
</feature>
<dbReference type="InterPro" id="IPR036704">
    <property type="entry name" value="RraA/RraA-like_sf"/>
</dbReference>
<evidence type="ECO:0000313" key="11">
    <source>
        <dbReference type="Proteomes" id="UP000077852"/>
    </source>
</evidence>
<evidence type="ECO:0000256" key="6">
    <source>
        <dbReference type="ARBA" id="ARBA00022842"/>
    </source>
</evidence>
<dbReference type="FunFam" id="3.50.30.40:FF:000002">
    <property type="entry name" value="4-carboxy-4-hydroxy-2-oxoadipate aldolase/oxaloacetate decarboxylase"/>
    <property type="match status" value="1"/>
</dbReference>
<dbReference type="SUPFAM" id="SSF89562">
    <property type="entry name" value="RraA-like"/>
    <property type="match status" value="1"/>
</dbReference>
<organism evidence="10 11">
    <name type="scientific">Variovorax paradoxus</name>
    <dbReference type="NCBI Taxonomy" id="34073"/>
    <lineage>
        <taxon>Bacteria</taxon>
        <taxon>Pseudomonadati</taxon>
        <taxon>Pseudomonadota</taxon>
        <taxon>Betaproteobacteria</taxon>
        <taxon>Burkholderiales</taxon>
        <taxon>Comamonadaceae</taxon>
        <taxon>Variovorax</taxon>
    </lineage>
</organism>
<evidence type="ECO:0000256" key="9">
    <source>
        <dbReference type="PIRSR" id="PIRSR605493-1"/>
    </source>
</evidence>
<comment type="catalytic activity">
    <reaction evidence="1">
        <text>4-hydroxy-4-methyl-2-oxoglutarate = 2 pyruvate</text>
        <dbReference type="Rhea" id="RHEA:22748"/>
        <dbReference type="ChEBI" id="CHEBI:15361"/>
        <dbReference type="ChEBI" id="CHEBI:58276"/>
        <dbReference type="EC" id="4.1.3.17"/>
    </reaction>
</comment>
<dbReference type="RefSeq" id="WP_172839897.1">
    <property type="nucleotide sequence ID" value="NZ_LVHG01000059.1"/>
</dbReference>
<sequence length="233" mass="24393">MTTAPVLQELGVVHRRVARADAAAVEKLSRFGVSTVHEALGRLGLMAPRIRPIHPEARLCGTAVTVLLQPGDNWMLHVAAEQVQPGDVVVAACTSDCTDGFFGDLLATSLKARGCKGLVIDGGVRDVRDLIAMDFPVFSRAIHSKGTIKATLGSVNVPVVCAGALVQPGDVVVADINGVVVVPAPLAARVADAAQAREANEAGKRARFAAGELGLDMYAMREPLAKTGLRYID</sequence>
<comment type="cofactor">
    <cofactor evidence="2 9">
        <name>Mg(2+)</name>
        <dbReference type="ChEBI" id="CHEBI:18420"/>
    </cofactor>
</comment>
<dbReference type="PANTHER" id="PTHR33254">
    <property type="entry name" value="4-HYDROXY-4-METHYL-2-OXOGLUTARATE ALDOLASE 3-RELATED"/>
    <property type="match status" value="1"/>
</dbReference>
<proteinExistence type="inferred from homology"/>
<dbReference type="NCBIfam" id="NF006731">
    <property type="entry name" value="PRK09262.1"/>
    <property type="match status" value="1"/>
</dbReference>
<dbReference type="AlphaFoldDB" id="A0AA91DKL5"/>
<accession>A0AA91DKL5</accession>
<feature type="binding site" evidence="9">
    <location>
        <position position="126"/>
    </location>
    <ligand>
        <name>Mg(2+)</name>
        <dbReference type="ChEBI" id="CHEBI:18420"/>
    </ligand>
</feature>
<gene>
    <name evidence="10" type="ORF">A3K87_22980</name>
</gene>
<evidence type="ECO:0000313" key="10">
    <source>
        <dbReference type="EMBL" id="OAK60856.1"/>
    </source>
</evidence>
<dbReference type="Proteomes" id="UP000077852">
    <property type="component" value="Unassembled WGS sequence"/>
</dbReference>
<evidence type="ECO:0000256" key="4">
    <source>
        <dbReference type="ARBA" id="ARBA00012213"/>
    </source>
</evidence>
<dbReference type="Pfam" id="PF03737">
    <property type="entry name" value="RraA-like"/>
    <property type="match status" value="1"/>
</dbReference>
<dbReference type="CDD" id="cd16841">
    <property type="entry name" value="RraA_family"/>
    <property type="match status" value="1"/>
</dbReference>
<dbReference type="GO" id="GO:0047443">
    <property type="term" value="F:4-hydroxy-4-methyl-2-oxoglutarate aldolase activity"/>
    <property type="evidence" value="ECO:0007669"/>
    <property type="project" value="UniProtKB-EC"/>
</dbReference>